<evidence type="ECO:0000313" key="1">
    <source>
        <dbReference type="EMBL" id="QEF97926.1"/>
    </source>
</evidence>
<dbReference type="EMBL" id="CP036264">
    <property type="protein sequence ID" value="QEF97926.1"/>
    <property type="molecule type" value="Genomic_DNA"/>
</dbReference>
<dbReference type="RefSeq" id="WP_147867523.1">
    <property type="nucleotide sequence ID" value="NZ_CP036264.1"/>
</dbReference>
<organism evidence="1 2">
    <name type="scientific">Stieleria maiorica</name>
    <dbReference type="NCBI Taxonomy" id="2795974"/>
    <lineage>
        <taxon>Bacteria</taxon>
        <taxon>Pseudomonadati</taxon>
        <taxon>Planctomycetota</taxon>
        <taxon>Planctomycetia</taxon>
        <taxon>Pirellulales</taxon>
        <taxon>Pirellulaceae</taxon>
        <taxon>Stieleria</taxon>
    </lineage>
</organism>
<dbReference type="Proteomes" id="UP000321353">
    <property type="component" value="Chromosome"/>
</dbReference>
<evidence type="ECO:0000313" key="2">
    <source>
        <dbReference type="Proteomes" id="UP000321353"/>
    </source>
</evidence>
<dbReference type="KEGG" id="smam:Mal15_19720"/>
<protein>
    <submittedName>
        <fullName evidence="1">Uncharacterized protein</fullName>
    </submittedName>
</protein>
<name>A0A5B9MCH8_9BACT</name>
<gene>
    <name evidence="1" type="ORF">Mal15_19720</name>
</gene>
<accession>A0A5B9MCH8</accession>
<keyword evidence="2" id="KW-1185">Reference proteome</keyword>
<proteinExistence type="predicted"/>
<dbReference type="AlphaFoldDB" id="A0A5B9MCH8"/>
<reference evidence="1 2" key="1">
    <citation type="submission" date="2019-02" db="EMBL/GenBank/DDBJ databases">
        <title>Planctomycetal bacteria perform biofilm scaping via a novel small molecule.</title>
        <authorList>
            <person name="Jeske O."/>
            <person name="Boedeker C."/>
            <person name="Wiegand S."/>
            <person name="Breitling P."/>
            <person name="Kallscheuer N."/>
            <person name="Jogler M."/>
            <person name="Rohde M."/>
            <person name="Petersen J."/>
            <person name="Medema M.H."/>
            <person name="Surup F."/>
            <person name="Jogler C."/>
        </authorList>
    </citation>
    <scope>NUCLEOTIDE SEQUENCE [LARGE SCALE GENOMIC DNA]</scope>
    <source>
        <strain evidence="1 2">Mal15</strain>
    </source>
</reference>
<sequence length="100" mass="10524">MNDARKQQIVPGLSVSASGQATVDPSLAEVLFDLAIRLEESTDLPVDVEHVLAAIVLAARAGELTPETPLSPDDPALVDSLAVHAKTIFMDYGGEVGRDD</sequence>